<name>A0A2M8Z7B0_9FIRM</name>
<accession>A0A2M8Z7B0</accession>
<evidence type="ECO:0000313" key="1">
    <source>
        <dbReference type="EMBL" id="PJJ29347.1"/>
    </source>
</evidence>
<dbReference type="RefSeq" id="WP_100305742.1">
    <property type="nucleotide sequence ID" value="NZ_PGET01000001.1"/>
</dbReference>
<comment type="caution">
    <text evidence="1">The sequence shown here is derived from an EMBL/GenBank/DDBJ whole genome shotgun (WGS) entry which is preliminary data.</text>
</comment>
<proteinExistence type="predicted"/>
<dbReference type="Proteomes" id="UP000231092">
    <property type="component" value="Unassembled WGS sequence"/>
</dbReference>
<reference evidence="1 2" key="1">
    <citation type="submission" date="2017-11" db="EMBL/GenBank/DDBJ databases">
        <title>Understudied soil microbes with underappreciated capabilities: Untangling the Clostridium saccharolyticum group.</title>
        <authorList>
            <person name="Leschine S."/>
        </authorList>
    </citation>
    <scope>NUCLEOTIDE SEQUENCE [LARGE SCALE GENOMIC DNA]</scope>
    <source>
        <strain evidence="1 2">18A</strain>
    </source>
</reference>
<dbReference type="EMBL" id="PGET01000001">
    <property type="protein sequence ID" value="PJJ29347.1"/>
    <property type="molecule type" value="Genomic_DNA"/>
</dbReference>
<sequence length="289" mass="32454">MFEKWTDPRKRENLRLLLWVGLITVLLLLLSLAGTIRNGKQNEEQAEPKALDETISETINVTISDTLSDEIALSPGDKEFLTQLTGFFDQGDLEGAARLLNSYDIPWKEFPCMYDGAAMREKISSGKGLVFVKASTVFYGNFDYGKPEGECTALQILDLEEGKRYDYSYGTWANGKMNGNGECGYNYYDGVTEDITKLNAKRGIFKDDLMQGEITYTSTNAEGETSVWQFKVADGVIIKDDRWIRDTDSSGAAIYKLMAKDDMIHAYALGESAMGEVRWKNLILFSYVS</sequence>
<protein>
    <recommendedName>
        <fullName evidence="3">MORN repeat protein</fullName>
    </recommendedName>
</protein>
<evidence type="ECO:0008006" key="3">
    <source>
        <dbReference type="Google" id="ProtNLM"/>
    </source>
</evidence>
<gene>
    <name evidence="1" type="ORF">H171_2888</name>
</gene>
<organism evidence="1 2">
    <name type="scientific">[Clostridium] celerecrescens 18A</name>
    <dbReference type="NCBI Taxonomy" id="1286362"/>
    <lineage>
        <taxon>Bacteria</taxon>
        <taxon>Bacillati</taxon>
        <taxon>Bacillota</taxon>
        <taxon>Clostridia</taxon>
        <taxon>Lachnospirales</taxon>
        <taxon>Lachnospiraceae</taxon>
        <taxon>Lacrimispora</taxon>
    </lineage>
</organism>
<evidence type="ECO:0000313" key="2">
    <source>
        <dbReference type="Proteomes" id="UP000231092"/>
    </source>
</evidence>
<dbReference type="OrthoDB" id="1905225at2"/>
<dbReference type="AlphaFoldDB" id="A0A2M8Z7B0"/>